<protein>
    <recommendedName>
        <fullName evidence="9">Flagellar biosynthesis protein, FliO</fullName>
    </recommendedName>
</protein>
<organism evidence="8">
    <name type="scientific">Metalysinibacillus saudimassiliensis</name>
    <dbReference type="NCBI Taxonomy" id="1461583"/>
    <lineage>
        <taxon>Bacteria</taxon>
        <taxon>Bacillati</taxon>
        <taxon>Bacillota</taxon>
        <taxon>Bacilli</taxon>
        <taxon>Bacillales</taxon>
        <taxon>Caryophanaceae</taxon>
        <taxon>Metalysinibacillus</taxon>
    </lineage>
</organism>
<evidence type="ECO:0000256" key="4">
    <source>
        <dbReference type="ARBA" id="ARBA00022989"/>
    </source>
</evidence>
<proteinExistence type="predicted"/>
<evidence type="ECO:0000256" key="2">
    <source>
        <dbReference type="ARBA" id="ARBA00022475"/>
    </source>
</evidence>
<evidence type="ECO:0000256" key="6">
    <source>
        <dbReference type="SAM" id="Phobius"/>
    </source>
</evidence>
<evidence type="ECO:0000256" key="1">
    <source>
        <dbReference type="ARBA" id="ARBA00004236"/>
    </source>
</evidence>
<name>A0A078ME08_9BACL</name>
<evidence type="ECO:0008006" key="9">
    <source>
        <dbReference type="Google" id="ProtNLM"/>
    </source>
</evidence>
<dbReference type="EMBL" id="LN483076">
    <property type="protein sequence ID" value="CEA04480.1"/>
    <property type="molecule type" value="Genomic_DNA"/>
</dbReference>
<dbReference type="AlphaFoldDB" id="A0A078ME08"/>
<gene>
    <name evidence="8" type="ORF">BN1050_01983</name>
</gene>
<evidence type="ECO:0000313" key="8">
    <source>
        <dbReference type="EMBL" id="CEA04480.1"/>
    </source>
</evidence>
<comment type="subcellular location">
    <subcellularLocation>
        <location evidence="1">Cell membrane</location>
    </subcellularLocation>
</comment>
<accession>A0A078ME08</accession>
<feature type="chain" id="PRO_5001741854" description="Flagellar biosynthesis protein, FliO" evidence="7">
    <location>
        <begin position="26"/>
        <end position="222"/>
    </location>
</feature>
<dbReference type="HOGENOM" id="CLU_105734_0_0_9"/>
<dbReference type="InterPro" id="IPR022781">
    <property type="entry name" value="Flagellar_biosynth_FliO"/>
</dbReference>
<evidence type="ECO:0000256" key="5">
    <source>
        <dbReference type="ARBA" id="ARBA00023136"/>
    </source>
</evidence>
<keyword evidence="5 6" id="KW-0472">Membrane</keyword>
<reference evidence="8" key="1">
    <citation type="submission" date="2014-07" db="EMBL/GenBank/DDBJ databases">
        <authorList>
            <person name="Urmite Genomes Urmite Genomes"/>
        </authorList>
    </citation>
    <scope>NUCLEOTIDE SEQUENCE</scope>
    <source>
        <strain evidence="8">13S34_air</strain>
    </source>
</reference>
<sequence>MRINFVRTMLLALLIMVVIIPTAMADEKMPTAKDMIEGNAGQTSPNKAKEPVVEKTPALEDEAQVSGVPSYTFWEFIKIILALAFVIILLYAVLKFLNKKNLNYQQNQMVQNLGGVSVGAQKSVQLLQIGSKIYIIGVGEDVQLLKEITDEQDIDTLYKIYEDKQVLAAAPIKLKEVFSKFRKKDTTKQPEFNDVLQQRISEIEKERSAEMKKWKEKEKGDL</sequence>
<dbReference type="GO" id="GO:0044781">
    <property type="term" value="P:bacterial-type flagellum organization"/>
    <property type="evidence" value="ECO:0007669"/>
    <property type="project" value="InterPro"/>
</dbReference>
<evidence type="ECO:0000256" key="3">
    <source>
        <dbReference type="ARBA" id="ARBA00022692"/>
    </source>
</evidence>
<feature type="transmembrane region" description="Helical" evidence="6">
    <location>
        <begin position="76"/>
        <end position="94"/>
    </location>
</feature>
<dbReference type="GO" id="GO:0016020">
    <property type="term" value="C:membrane"/>
    <property type="evidence" value="ECO:0007669"/>
    <property type="project" value="InterPro"/>
</dbReference>
<keyword evidence="2" id="KW-1003">Cell membrane</keyword>
<keyword evidence="4 6" id="KW-1133">Transmembrane helix</keyword>
<keyword evidence="3 6" id="KW-0812">Transmembrane</keyword>
<evidence type="ECO:0000256" key="7">
    <source>
        <dbReference type="SAM" id="SignalP"/>
    </source>
</evidence>
<feature type="signal peptide" evidence="7">
    <location>
        <begin position="1"/>
        <end position="25"/>
    </location>
</feature>
<dbReference type="PATRIC" id="fig|1461583.4.peg.1906"/>
<dbReference type="Pfam" id="PF04347">
    <property type="entry name" value="FliO"/>
    <property type="match status" value="1"/>
</dbReference>
<keyword evidence="7" id="KW-0732">Signal</keyword>